<evidence type="ECO:0000256" key="7">
    <source>
        <dbReference type="ARBA" id="ARBA00022989"/>
    </source>
</evidence>
<dbReference type="EMBL" id="JAGSNF010000003">
    <property type="protein sequence ID" value="MBR7742271.1"/>
    <property type="molecule type" value="Genomic_DNA"/>
</dbReference>
<dbReference type="SUPFAM" id="SSF143865">
    <property type="entry name" value="CorA soluble domain-like"/>
    <property type="match status" value="1"/>
</dbReference>
<evidence type="ECO:0000313" key="14">
    <source>
        <dbReference type="Proteomes" id="UP000677016"/>
    </source>
</evidence>
<dbReference type="CDD" id="cd12830">
    <property type="entry name" value="MtCorA-like"/>
    <property type="match status" value="1"/>
</dbReference>
<name>A0A941D6C4_9MICO</name>
<evidence type="ECO:0000256" key="4">
    <source>
        <dbReference type="ARBA" id="ARBA00022475"/>
    </source>
</evidence>
<comment type="subcellular location">
    <subcellularLocation>
        <location evidence="1">Cell membrane</location>
        <topology evidence="1">Multi-pass membrane protein</topology>
    </subcellularLocation>
    <subcellularLocation>
        <location evidence="12">Membrane</location>
        <topology evidence="12">Multi-pass membrane protein</topology>
    </subcellularLocation>
</comment>
<evidence type="ECO:0000256" key="10">
    <source>
        <dbReference type="ARBA" id="ARBA00034269"/>
    </source>
</evidence>
<evidence type="ECO:0000256" key="11">
    <source>
        <dbReference type="ARBA" id="ARBA00045497"/>
    </source>
</evidence>
<dbReference type="GO" id="GO:0005886">
    <property type="term" value="C:plasma membrane"/>
    <property type="evidence" value="ECO:0007669"/>
    <property type="project" value="UniProtKB-SubCell"/>
</dbReference>
<dbReference type="FunFam" id="1.20.58.340:FF:000004">
    <property type="entry name" value="Magnesium transport protein CorA"/>
    <property type="match status" value="1"/>
</dbReference>
<dbReference type="GO" id="GO:0015087">
    <property type="term" value="F:cobalt ion transmembrane transporter activity"/>
    <property type="evidence" value="ECO:0007669"/>
    <property type="project" value="UniProtKB-UniRule"/>
</dbReference>
<dbReference type="Gene3D" id="1.20.58.340">
    <property type="entry name" value="Magnesium transport protein CorA, transmembrane region"/>
    <property type="match status" value="2"/>
</dbReference>
<dbReference type="InterPro" id="IPR002523">
    <property type="entry name" value="MgTranspt_CorA/ZnTranspt_ZntB"/>
</dbReference>
<sequence length="329" mass="36638">MIVDRAIYEGGSRRDCGDLADELRRLREGPDDGGFLWIGLKDPTEEEFSGVDTELGIHPLAVEDALETGGAGRRRPKVEHYDGLVFVVLSPLRYIDRTSDIETGELMVFVGDRFVVTVRRGELSPLDGVRRSLEADPQRLALGPFAVLHEVLDRTVDGYLAIDREVEQDLDEMESVVFSPERTDTASIYALKREVLEFRRAVVPLADPLRMLHSSPRSPVPDGELRLLLRDVADHLVAVIDHVETYDSLLSGILDAYLAQVSVQQNDDMRKISAWVAIAAVPTLIAGIYGMNFTHMPELDWTYGYPLTVGLMAGVCGTLYGLFRRAGWL</sequence>
<keyword evidence="4 12" id="KW-1003">Cell membrane</keyword>
<feature type="transmembrane region" description="Helical" evidence="12">
    <location>
        <begin position="303"/>
        <end position="323"/>
    </location>
</feature>
<evidence type="ECO:0000256" key="9">
    <source>
        <dbReference type="ARBA" id="ARBA00023136"/>
    </source>
</evidence>
<organism evidence="13 14">
    <name type="scientific">Phycicoccus avicenniae</name>
    <dbReference type="NCBI Taxonomy" id="2828860"/>
    <lineage>
        <taxon>Bacteria</taxon>
        <taxon>Bacillati</taxon>
        <taxon>Actinomycetota</taxon>
        <taxon>Actinomycetes</taxon>
        <taxon>Micrococcales</taxon>
        <taxon>Intrasporangiaceae</taxon>
        <taxon>Phycicoccus</taxon>
    </lineage>
</organism>
<keyword evidence="5 12" id="KW-0812">Transmembrane</keyword>
<dbReference type="Pfam" id="PF01544">
    <property type="entry name" value="CorA"/>
    <property type="match status" value="1"/>
</dbReference>
<evidence type="ECO:0000256" key="2">
    <source>
        <dbReference type="ARBA" id="ARBA00009765"/>
    </source>
</evidence>
<dbReference type="PANTHER" id="PTHR46494:SF1">
    <property type="entry name" value="CORA FAMILY METAL ION TRANSPORTER (EUROFUNG)"/>
    <property type="match status" value="1"/>
</dbReference>
<protein>
    <recommendedName>
        <fullName evidence="12">Magnesium transport protein CorA</fullName>
    </recommendedName>
</protein>
<evidence type="ECO:0000256" key="6">
    <source>
        <dbReference type="ARBA" id="ARBA00022842"/>
    </source>
</evidence>
<dbReference type="GO" id="GO:0050897">
    <property type="term" value="F:cobalt ion binding"/>
    <property type="evidence" value="ECO:0007669"/>
    <property type="project" value="TreeGrafter"/>
</dbReference>
<dbReference type="InterPro" id="IPR004488">
    <property type="entry name" value="Mg/Co-transport_prot_CorA"/>
</dbReference>
<dbReference type="InterPro" id="IPR045863">
    <property type="entry name" value="CorA_TM1_TM2"/>
</dbReference>
<dbReference type="PANTHER" id="PTHR46494">
    <property type="entry name" value="CORA FAMILY METAL ION TRANSPORTER (EUROFUNG)"/>
    <property type="match status" value="1"/>
</dbReference>
<dbReference type="GO" id="GO:0000287">
    <property type="term" value="F:magnesium ion binding"/>
    <property type="evidence" value="ECO:0007669"/>
    <property type="project" value="TreeGrafter"/>
</dbReference>
<evidence type="ECO:0000256" key="8">
    <source>
        <dbReference type="ARBA" id="ARBA00023065"/>
    </source>
</evidence>
<evidence type="ECO:0000256" key="1">
    <source>
        <dbReference type="ARBA" id="ARBA00004651"/>
    </source>
</evidence>
<keyword evidence="6 12" id="KW-0460">Magnesium</keyword>
<dbReference type="AlphaFoldDB" id="A0A941D6C4"/>
<gene>
    <name evidence="12 13" type="primary">corA</name>
    <name evidence="13" type="ORF">KC207_03060</name>
</gene>
<evidence type="ECO:0000256" key="5">
    <source>
        <dbReference type="ARBA" id="ARBA00022692"/>
    </source>
</evidence>
<dbReference type="SUPFAM" id="SSF144083">
    <property type="entry name" value="Magnesium transport protein CorA, transmembrane region"/>
    <property type="match status" value="1"/>
</dbReference>
<keyword evidence="9 12" id="KW-0472">Membrane</keyword>
<comment type="similarity">
    <text evidence="2 12">Belongs to the CorA metal ion transporter (MIT) (TC 1.A.35) family.</text>
</comment>
<keyword evidence="8 12" id="KW-0406">Ion transport</keyword>
<comment type="caution">
    <text evidence="13">The sequence shown here is derived from an EMBL/GenBank/DDBJ whole genome shotgun (WGS) entry which is preliminary data.</text>
</comment>
<proteinExistence type="inferred from homology"/>
<comment type="catalytic activity">
    <reaction evidence="10">
        <text>Mg(2+)(in) = Mg(2+)(out)</text>
        <dbReference type="Rhea" id="RHEA:29827"/>
        <dbReference type="ChEBI" id="CHEBI:18420"/>
    </reaction>
</comment>
<evidence type="ECO:0000256" key="3">
    <source>
        <dbReference type="ARBA" id="ARBA00022448"/>
    </source>
</evidence>
<evidence type="ECO:0000256" key="12">
    <source>
        <dbReference type="RuleBase" id="RU362010"/>
    </source>
</evidence>
<dbReference type="Proteomes" id="UP000677016">
    <property type="component" value="Unassembled WGS sequence"/>
</dbReference>
<feature type="transmembrane region" description="Helical" evidence="12">
    <location>
        <begin position="272"/>
        <end position="291"/>
    </location>
</feature>
<reference evidence="13" key="1">
    <citation type="submission" date="2021-04" db="EMBL/GenBank/DDBJ databases">
        <title>Phycicoccus avicenniae sp. nov., a novel endophytic actinomycetes isolated from branch of Avicennia mariana.</title>
        <authorList>
            <person name="Tuo L."/>
        </authorList>
    </citation>
    <scope>NUCLEOTIDE SEQUENCE</scope>
    <source>
        <strain evidence="13">BSK3Z-2</strain>
    </source>
</reference>
<comment type="function">
    <text evidence="11">Mediates influx of magnesium ions. Alternates between open and closed states. Activated by low cytoplasmic Mg(2+) levels. Inactive when cytoplasmic Mg(2+) levels are high.</text>
</comment>
<dbReference type="InterPro" id="IPR045861">
    <property type="entry name" value="CorA_cytoplasmic_dom"/>
</dbReference>
<accession>A0A941D6C4</accession>
<keyword evidence="14" id="KW-1185">Reference proteome</keyword>
<evidence type="ECO:0000313" key="13">
    <source>
        <dbReference type="EMBL" id="MBR7742271.1"/>
    </source>
</evidence>
<keyword evidence="3 12" id="KW-0813">Transport</keyword>
<dbReference type="Gene3D" id="3.30.460.20">
    <property type="entry name" value="CorA soluble domain-like"/>
    <property type="match status" value="1"/>
</dbReference>
<dbReference type="NCBIfam" id="TIGR00383">
    <property type="entry name" value="corA"/>
    <property type="match status" value="1"/>
</dbReference>
<keyword evidence="7 12" id="KW-1133">Transmembrane helix</keyword>
<dbReference type="GO" id="GO:0015095">
    <property type="term" value="F:magnesium ion transmembrane transporter activity"/>
    <property type="evidence" value="ECO:0007669"/>
    <property type="project" value="UniProtKB-UniRule"/>
</dbReference>